<accession>V9D7M3</accession>
<proteinExistence type="predicted"/>
<sequence length="334" mass="34555">MSRPSDRRRALTRKALAICLAMLTRRAHSQVVGCDVLSCNGGANNECTLGNTTSSFIGTTNLTTSISPGGAPVTWTVGAFSADSSGSSNLTDVTFTKQFYLGTPPSLNLAATDDFAGCALFFEGIARSLPLDGVAEYGSVTCSQTLQDACVDDLLAQATKQVQTLRSSVSGGTAAVCSALQSTLEANPPQSCQSIATVTWGSVVAKAITGAQSAAANHISQTTCHPASSVPDGSNYNIALVETQTVTSEEVSSDIAPFFYSITPVLTVFYRPSGSTSNSPPEGHLSCLKVVEDSNLVQSDLQTNGAGFLDPNRSKTVMAIAVSFVVGLLASGWV</sequence>
<dbReference type="RefSeq" id="XP_008728584.1">
    <property type="nucleotide sequence ID" value="XM_008730362.1"/>
</dbReference>
<feature type="signal peptide" evidence="1">
    <location>
        <begin position="1"/>
        <end position="29"/>
    </location>
</feature>
<dbReference type="VEuPathDB" id="FungiDB:G647_06037"/>
<evidence type="ECO:0000256" key="1">
    <source>
        <dbReference type="SAM" id="SignalP"/>
    </source>
</evidence>
<evidence type="ECO:0008006" key="4">
    <source>
        <dbReference type="Google" id="ProtNLM"/>
    </source>
</evidence>
<gene>
    <name evidence="2" type="ORF">G647_06037</name>
</gene>
<keyword evidence="1" id="KW-0732">Signal</keyword>
<dbReference type="GeneID" id="19984530"/>
<dbReference type="AlphaFoldDB" id="V9D7M3"/>
<dbReference type="Proteomes" id="UP000030678">
    <property type="component" value="Unassembled WGS sequence"/>
</dbReference>
<feature type="chain" id="PRO_5004774274" description="Ig-like domain-containing protein" evidence="1">
    <location>
        <begin position="30"/>
        <end position="334"/>
    </location>
</feature>
<dbReference type="EMBL" id="KB822706">
    <property type="protein sequence ID" value="ETI21967.1"/>
    <property type="molecule type" value="Genomic_DNA"/>
</dbReference>
<name>V9D7M3_9EURO</name>
<protein>
    <recommendedName>
        <fullName evidence="4">Ig-like domain-containing protein</fullName>
    </recommendedName>
</protein>
<dbReference type="HOGENOM" id="CLU_062467_0_0_1"/>
<reference evidence="2 3" key="1">
    <citation type="submission" date="2013-03" db="EMBL/GenBank/DDBJ databases">
        <title>The Genome Sequence of Cladophialophora carrionii CBS 160.54.</title>
        <authorList>
            <consortium name="The Broad Institute Genomics Platform"/>
            <person name="Cuomo C."/>
            <person name="de Hoog S."/>
            <person name="Gorbushina A."/>
            <person name="Walker B."/>
            <person name="Young S.K."/>
            <person name="Zeng Q."/>
            <person name="Gargeya S."/>
            <person name="Fitzgerald M."/>
            <person name="Haas B."/>
            <person name="Abouelleil A."/>
            <person name="Allen A.W."/>
            <person name="Alvarado L."/>
            <person name="Arachchi H.M."/>
            <person name="Berlin A.M."/>
            <person name="Chapman S.B."/>
            <person name="Gainer-Dewar J."/>
            <person name="Goldberg J."/>
            <person name="Griggs A."/>
            <person name="Gujja S."/>
            <person name="Hansen M."/>
            <person name="Howarth C."/>
            <person name="Imamovic A."/>
            <person name="Ireland A."/>
            <person name="Larimer J."/>
            <person name="McCowan C."/>
            <person name="Murphy C."/>
            <person name="Pearson M."/>
            <person name="Poon T.W."/>
            <person name="Priest M."/>
            <person name="Roberts A."/>
            <person name="Saif S."/>
            <person name="Shea T."/>
            <person name="Sisk P."/>
            <person name="Sykes S."/>
            <person name="Wortman J."/>
            <person name="Nusbaum C."/>
            <person name="Birren B."/>
        </authorList>
    </citation>
    <scope>NUCLEOTIDE SEQUENCE [LARGE SCALE GENOMIC DNA]</scope>
    <source>
        <strain evidence="2 3">CBS 160.54</strain>
    </source>
</reference>
<evidence type="ECO:0000313" key="2">
    <source>
        <dbReference type="EMBL" id="ETI21967.1"/>
    </source>
</evidence>
<evidence type="ECO:0000313" key="3">
    <source>
        <dbReference type="Proteomes" id="UP000030678"/>
    </source>
</evidence>
<organism evidence="2 3">
    <name type="scientific">Cladophialophora carrionii CBS 160.54</name>
    <dbReference type="NCBI Taxonomy" id="1279043"/>
    <lineage>
        <taxon>Eukaryota</taxon>
        <taxon>Fungi</taxon>
        <taxon>Dikarya</taxon>
        <taxon>Ascomycota</taxon>
        <taxon>Pezizomycotina</taxon>
        <taxon>Eurotiomycetes</taxon>
        <taxon>Chaetothyriomycetidae</taxon>
        <taxon>Chaetothyriales</taxon>
        <taxon>Herpotrichiellaceae</taxon>
        <taxon>Cladophialophora</taxon>
    </lineage>
</organism>
<dbReference type="OrthoDB" id="4154404at2759"/>